<evidence type="ECO:0000313" key="3">
    <source>
        <dbReference type="EMBL" id="KAK2035378.1"/>
    </source>
</evidence>
<feature type="region of interest" description="Disordered" evidence="2">
    <location>
        <begin position="25"/>
        <end position="115"/>
    </location>
</feature>
<evidence type="ECO:0000313" key="4">
    <source>
        <dbReference type="Proteomes" id="UP001232148"/>
    </source>
</evidence>
<evidence type="ECO:0000256" key="1">
    <source>
        <dbReference type="SAM" id="Coils"/>
    </source>
</evidence>
<protein>
    <submittedName>
        <fullName evidence="3">Uncharacterized protein</fullName>
    </submittedName>
</protein>
<feature type="compositionally biased region" description="Low complexity" evidence="2">
    <location>
        <begin position="73"/>
        <end position="93"/>
    </location>
</feature>
<proteinExistence type="predicted"/>
<feature type="coiled-coil region" evidence="1">
    <location>
        <begin position="411"/>
        <end position="445"/>
    </location>
</feature>
<accession>A0AAD9HUM3</accession>
<gene>
    <name evidence="3" type="ORF">LX32DRAFT_688688</name>
</gene>
<organism evidence="3 4">
    <name type="scientific">Colletotrichum zoysiae</name>
    <dbReference type="NCBI Taxonomy" id="1216348"/>
    <lineage>
        <taxon>Eukaryota</taxon>
        <taxon>Fungi</taxon>
        <taxon>Dikarya</taxon>
        <taxon>Ascomycota</taxon>
        <taxon>Pezizomycotina</taxon>
        <taxon>Sordariomycetes</taxon>
        <taxon>Hypocreomycetidae</taxon>
        <taxon>Glomerellales</taxon>
        <taxon>Glomerellaceae</taxon>
        <taxon>Colletotrichum</taxon>
        <taxon>Colletotrichum graminicola species complex</taxon>
    </lineage>
</organism>
<comment type="caution">
    <text evidence="3">The sequence shown here is derived from an EMBL/GenBank/DDBJ whole genome shotgun (WGS) entry which is preliminary data.</text>
</comment>
<name>A0AAD9HUM3_9PEZI</name>
<evidence type="ECO:0000256" key="2">
    <source>
        <dbReference type="SAM" id="MobiDB-lite"/>
    </source>
</evidence>
<sequence>MNPRQEIAAAVMPKDVVPCSATAAGSHLTPVTRPTSLASQPAHLEQIPANTASSQSEPAAVRPPDTSAITQKSATRAVSQSVAASSSISAAKATPKTSRTSAKTPGGWKRWAKKQKNTAYSEPAFQLSSKTIDDYLCSLSWDAESKKPADISQQLPYRQFVDHWEHSKNPGHTLPAPMIEAVRIMNNLVIPTEIINMLAKAGWDAEKCCNPKLTREEKKLGAGQAELKRSVEDEFLFQAKKQKTTGTVFQEEPFKATNSLRKSTAPTDQSFRESSLLITEVMVKTENESPKPTHPAGHFHVHNTPGEKAGNASPSNHFRRGGIEIGTNAVATNKTQPINTMKPPKVTKLTDPLGSSPRAANEIDVLSSISFRRKKHSSRRALKRAIDNVNNSLAAISAGDSVELREQAVRVRQISANLEDHSNQLQNHAEQLQRQDSALSQLRHDNKALRDCLQEALLPLAQAVNALRKPSKGDKRALKSAKKRAKMGLKDFKFAAKNNEALKQSFEHLRHAIGVAQGHHGGKNDA</sequence>
<keyword evidence="4" id="KW-1185">Reference proteome</keyword>
<dbReference type="AlphaFoldDB" id="A0AAD9HUM3"/>
<reference evidence="3" key="1">
    <citation type="submission" date="2021-06" db="EMBL/GenBank/DDBJ databases">
        <title>Comparative genomics, transcriptomics and evolutionary studies reveal genomic signatures of adaptation to plant cell wall in hemibiotrophic fungi.</title>
        <authorList>
            <consortium name="DOE Joint Genome Institute"/>
            <person name="Baroncelli R."/>
            <person name="Diaz J.F."/>
            <person name="Benocci T."/>
            <person name="Peng M."/>
            <person name="Battaglia E."/>
            <person name="Haridas S."/>
            <person name="Andreopoulos W."/>
            <person name="Labutti K."/>
            <person name="Pangilinan J."/>
            <person name="Floch G.L."/>
            <person name="Makela M.R."/>
            <person name="Henrissat B."/>
            <person name="Grigoriev I.V."/>
            <person name="Crouch J.A."/>
            <person name="De Vries R.P."/>
            <person name="Sukno S.A."/>
            <person name="Thon M.R."/>
        </authorList>
    </citation>
    <scope>NUCLEOTIDE SEQUENCE</scope>
    <source>
        <strain evidence="3">MAFF235873</strain>
    </source>
</reference>
<keyword evidence="1" id="KW-0175">Coiled coil</keyword>
<dbReference type="EMBL" id="MU842809">
    <property type="protein sequence ID" value="KAK2035378.1"/>
    <property type="molecule type" value="Genomic_DNA"/>
</dbReference>
<dbReference type="Proteomes" id="UP001232148">
    <property type="component" value="Unassembled WGS sequence"/>
</dbReference>
<feature type="region of interest" description="Disordered" evidence="2">
    <location>
        <begin position="335"/>
        <end position="355"/>
    </location>
</feature>
<feature type="compositionally biased region" description="Polar residues" evidence="2">
    <location>
        <begin position="48"/>
        <end position="57"/>
    </location>
</feature>
<feature type="region of interest" description="Disordered" evidence="2">
    <location>
        <begin position="287"/>
        <end position="321"/>
    </location>
</feature>